<sequence>MKRFYLSAVFIASTLVSFSQSLGYQDLGLLFSQNDQNGTARFTSMSGAFGALGGDLSSLNINPAGLSVFTNSLLTGTINSRASTITSNYYGNSIDSQDQFINLSQVGAVLVFDSAYSKDWGKFAIGFNYRITKNFADSFVTEGNSGIATFIEFPKDPDLQNPIQYNIADSQRFENNYGGNLSEFNLGFSSVFQKNLHVGLSLNFYDLTFNQRSSLYEFNSDTDGNELDAKLYQENLTTGAGFSANLGFIYKVHKSVRLGLSYQTPTYFSEILERTNIVDNDGFNGDTRISVSNDNAVYNNTDGNFFPSQEFIYRLKTPSKLTASTAFIFGKNGLLSLDYSNKSFNRTKLSNSNFTDENEFFQNELRNTHNLNIGSEWRFDRFSVRGGYMFEQNPDKLAINSDNITGYSFGGGYNFNNFKLDFSYRDNNRTGVYNFYSGFDVNSTELSINNKIFTTTLTINL</sequence>
<dbReference type="Proteomes" id="UP000239068">
    <property type="component" value="Unassembled WGS sequence"/>
</dbReference>
<dbReference type="AlphaFoldDB" id="A0A2S7WZM0"/>
<gene>
    <name evidence="2" type="ORF">BTO16_09850</name>
</gene>
<keyword evidence="1" id="KW-0732">Signal</keyword>
<reference evidence="2 3" key="1">
    <citation type="submission" date="2016-12" db="EMBL/GenBank/DDBJ databases">
        <title>Trade-off between light-utilization and light-protection in marine flavobacteria.</title>
        <authorList>
            <person name="Kumagai Y."/>
            <person name="Yoshizawa S."/>
            <person name="Kogure K."/>
            <person name="Iwasaki W."/>
        </authorList>
    </citation>
    <scope>NUCLEOTIDE SEQUENCE [LARGE SCALE GENOMIC DNA]</scope>
    <source>
        <strain evidence="2 3">ATCC 43844</strain>
    </source>
</reference>
<feature type="chain" id="PRO_5015623411" evidence="1">
    <location>
        <begin position="22"/>
        <end position="461"/>
    </location>
</feature>
<keyword evidence="3" id="KW-1185">Reference proteome</keyword>
<organism evidence="2 3">
    <name type="scientific">Polaribacter glomeratus</name>
    <dbReference type="NCBI Taxonomy" id="102"/>
    <lineage>
        <taxon>Bacteria</taxon>
        <taxon>Pseudomonadati</taxon>
        <taxon>Bacteroidota</taxon>
        <taxon>Flavobacteriia</taxon>
        <taxon>Flavobacteriales</taxon>
        <taxon>Flavobacteriaceae</taxon>
    </lineage>
</organism>
<dbReference type="SUPFAM" id="SSF56935">
    <property type="entry name" value="Porins"/>
    <property type="match status" value="1"/>
</dbReference>
<keyword evidence="2" id="KW-0675">Receptor</keyword>
<proteinExistence type="predicted"/>
<evidence type="ECO:0000313" key="3">
    <source>
        <dbReference type="Proteomes" id="UP000239068"/>
    </source>
</evidence>
<protein>
    <submittedName>
        <fullName evidence="2">Hemin receptor</fullName>
    </submittedName>
</protein>
<name>A0A2S7WZM0_9FLAO</name>
<dbReference type="RefSeq" id="WP_105021407.1">
    <property type="nucleotide sequence ID" value="NZ_MSCM01000001.1"/>
</dbReference>
<accession>A0A2S7WZM0</accession>
<dbReference type="Gene3D" id="2.40.160.60">
    <property type="entry name" value="Outer membrane protein transport protein (OMPP1/FadL/TodX)"/>
    <property type="match status" value="1"/>
</dbReference>
<evidence type="ECO:0000313" key="2">
    <source>
        <dbReference type="EMBL" id="PQJ82861.1"/>
    </source>
</evidence>
<dbReference type="EMBL" id="MSCM01000001">
    <property type="protein sequence ID" value="PQJ82861.1"/>
    <property type="molecule type" value="Genomic_DNA"/>
</dbReference>
<dbReference type="OrthoDB" id="9765571at2"/>
<feature type="signal peptide" evidence="1">
    <location>
        <begin position="1"/>
        <end position="21"/>
    </location>
</feature>
<evidence type="ECO:0000256" key="1">
    <source>
        <dbReference type="SAM" id="SignalP"/>
    </source>
</evidence>
<comment type="caution">
    <text evidence="2">The sequence shown here is derived from an EMBL/GenBank/DDBJ whole genome shotgun (WGS) entry which is preliminary data.</text>
</comment>